<evidence type="ECO:0000256" key="3">
    <source>
        <dbReference type="ARBA" id="ARBA00030733"/>
    </source>
</evidence>
<dbReference type="Proteomes" id="UP000828390">
    <property type="component" value="Unassembled WGS sequence"/>
</dbReference>
<comment type="caution">
    <text evidence="4">The sequence shown here is derived from an EMBL/GenBank/DDBJ whole genome shotgun (WGS) entry which is preliminary data.</text>
</comment>
<dbReference type="PANTHER" id="PTHR31905">
    <property type="entry name" value="COILED-COIL DOMAIN-CONTAINING PROTEIN 58"/>
    <property type="match status" value="1"/>
</dbReference>
<accession>A0A9D4D5G1</accession>
<reference evidence="4" key="1">
    <citation type="journal article" date="2019" name="bioRxiv">
        <title>The Genome of the Zebra Mussel, Dreissena polymorpha: A Resource for Invasive Species Research.</title>
        <authorList>
            <person name="McCartney M.A."/>
            <person name="Auch B."/>
            <person name="Kono T."/>
            <person name="Mallez S."/>
            <person name="Zhang Y."/>
            <person name="Obille A."/>
            <person name="Becker A."/>
            <person name="Abrahante J.E."/>
            <person name="Garbe J."/>
            <person name="Badalamenti J.P."/>
            <person name="Herman A."/>
            <person name="Mangelson H."/>
            <person name="Liachko I."/>
            <person name="Sullivan S."/>
            <person name="Sone E.D."/>
            <person name="Koren S."/>
            <person name="Silverstein K.A.T."/>
            <person name="Beckman K.B."/>
            <person name="Gohl D.M."/>
        </authorList>
    </citation>
    <scope>NUCLEOTIDE SEQUENCE</scope>
    <source>
        <strain evidence="4">Duluth1</strain>
        <tissue evidence="4">Whole animal</tissue>
    </source>
</reference>
<evidence type="ECO:0000313" key="4">
    <source>
        <dbReference type="EMBL" id="KAH3738365.1"/>
    </source>
</evidence>
<dbReference type="InterPro" id="IPR019171">
    <property type="entry name" value="MIX23"/>
</dbReference>
<evidence type="ECO:0000256" key="2">
    <source>
        <dbReference type="ARBA" id="ARBA00024228"/>
    </source>
</evidence>
<proteinExistence type="inferred from homology"/>
<evidence type="ECO:0000313" key="5">
    <source>
        <dbReference type="Proteomes" id="UP000828390"/>
    </source>
</evidence>
<gene>
    <name evidence="4" type="ORF">DPMN_044999</name>
</gene>
<dbReference type="GO" id="GO:0005758">
    <property type="term" value="C:mitochondrial intermembrane space"/>
    <property type="evidence" value="ECO:0007669"/>
    <property type="project" value="InterPro"/>
</dbReference>
<dbReference type="OrthoDB" id="5593818at2759"/>
<protein>
    <recommendedName>
        <fullName evidence="2">Protein MIX23</fullName>
    </recommendedName>
    <alternativeName>
        <fullName evidence="3">Coiled-coil domain-containing protein 58</fullName>
    </alternativeName>
</protein>
<comment type="similarity">
    <text evidence="1">Belongs to the MIX23 family.</text>
</comment>
<organism evidence="4 5">
    <name type="scientific">Dreissena polymorpha</name>
    <name type="common">Zebra mussel</name>
    <name type="synonym">Mytilus polymorpha</name>
    <dbReference type="NCBI Taxonomy" id="45954"/>
    <lineage>
        <taxon>Eukaryota</taxon>
        <taxon>Metazoa</taxon>
        <taxon>Spiralia</taxon>
        <taxon>Lophotrochozoa</taxon>
        <taxon>Mollusca</taxon>
        <taxon>Bivalvia</taxon>
        <taxon>Autobranchia</taxon>
        <taxon>Heteroconchia</taxon>
        <taxon>Euheterodonta</taxon>
        <taxon>Imparidentia</taxon>
        <taxon>Neoheterodontei</taxon>
        <taxon>Myida</taxon>
        <taxon>Dreissenoidea</taxon>
        <taxon>Dreissenidae</taxon>
        <taxon>Dreissena</taxon>
    </lineage>
</organism>
<dbReference type="PANTHER" id="PTHR31905:SF2">
    <property type="entry name" value="PROTEIN MIX23"/>
    <property type="match status" value="1"/>
</dbReference>
<evidence type="ECO:0000256" key="1">
    <source>
        <dbReference type="ARBA" id="ARBA00024204"/>
    </source>
</evidence>
<dbReference type="AlphaFoldDB" id="A0A9D4D5G1"/>
<dbReference type="Pfam" id="PF09774">
    <property type="entry name" value="MIX23"/>
    <property type="match status" value="1"/>
</dbReference>
<sequence>MAAPTDVNANDLCPCDDILRFNKALQNFRQSDDRFIYKLNSMLPTQSFKERVNPKKECEQLFHQMVADYNSRERSIQRCIGLKKAEIHELLQKQAANKDDTSIKRDLNTATLLIKQFQKELPQELILRDRSFKLFYEKCADFYQPS</sequence>
<reference evidence="4" key="2">
    <citation type="submission" date="2020-11" db="EMBL/GenBank/DDBJ databases">
        <authorList>
            <person name="McCartney M.A."/>
            <person name="Auch B."/>
            <person name="Kono T."/>
            <person name="Mallez S."/>
            <person name="Becker A."/>
            <person name="Gohl D.M."/>
            <person name="Silverstein K.A.T."/>
            <person name="Koren S."/>
            <person name="Bechman K.B."/>
            <person name="Herman A."/>
            <person name="Abrahante J.E."/>
            <person name="Garbe J."/>
        </authorList>
    </citation>
    <scope>NUCLEOTIDE SEQUENCE</scope>
    <source>
        <strain evidence="4">Duluth1</strain>
        <tissue evidence="4">Whole animal</tissue>
    </source>
</reference>
<dbReference type="EMBL" id="JAIWYP010000011">
    <property type="protein sequence ID" value="KAH3738365.1"/>
    <property type="molecule type" value="Genomic_DNA"/>
</dbReference>
<keyword evidence="5" id="KW-1185">Reference proteome</keyword>
<name>A0A9D4D5G1_DREPO</name>